<dbReference type="Pfam" id="PF00750">
    <property type="entry name" value="tRNA-synt_1d"/>
    <property type="match status" value="1"/>
</dbReference>
<dbReference type="GO" id="GO:0004814">
    <property type="term" value="F:arginine-tRNA ligase activity"/>
    <property type="evidence" value="ECO:0007669"/>
    <property type="project" value="UniProtKB-UniRule"/>
</dbReference>
<dbReference type="PANTHER" id="PTHR11956">
    <property type="entry name" value="ARGINYL-TRNA SYNTHETASE"/>
    <property type="match status" value="1"/>
</dbReference>
<gene>
    <name evidence="11" type="primary">argS</name>
    <name evidence="15" type="ORF">BO225_01820</name>
</gene>
<keyword evidence="16" id="KW-1185">Reference proteome</keyword>
<proteinExistence type="inferred from homology"/>
<dbReference type="EC" id="6.1.1.19" evidence="11"/>
<dbReference type="RefSeq" id="WP_076340580.1">
    <property type="nucleotide sequence ID" value="NZ_CAPDDE010000001.1"/>
</dbReference>
<dbReference type="Proteomes" id="UP000186705">
    <property type="component" value="Unassembled WGS sequence"/>
</dbReference>
<reference evidence="15 16" key="1">
    <citation type="submission" date="2016-11" db="EMBL/GenBank/DDBJ databases">
        <title>Description of two novel members of the family Erysipelotrichaceae: Ileibacterium lipovorans gen. nov., sp. nov. and Dubosiella newyorkensis, gen. nov., sp. nov.</title>
        <authorList>
            <person name="Cox L.M."/>
            <person name="Sohn J."/>
            <person name="Tyrrell K.L."/>
            <person name="Citron D.M."/>
            <person name="Lawson P.A."/>
            <person name="Patel N.B."/>
            <person name="Iizumi T."/>
            <person name="Perez-Perez G.I."/>
            <person name="Goldstein E.J."/>
            <person name="Blaser M.J."/>
        </authorList>
    </citation>
    <scope>NUCLEOTIDE SEQUENCE [LARGE SCALE GENOMIC DNA]</scope>
    <source>
        <strain evidence="15 16">NYU-BL-A4</strain>
    </source>
</reference>
<keyword evidence="6 11" id="KW-0547">Nucleotide-binding</keyword>
<evidence type="ECO:0000256" key="12">
    <source>
        <dbReference type="RuleBase" id="RU363038"/>
    </source>
</evidence>
<dbReference type="InterPro" id="IPR001412">
    <property type="entry name" value="aa-tRNA-synth_I_CS"/>
</dbReference>
<dbReference type="SUPFAM" id="SSF55190">
    <property type="entry name" value="Arginyl-tRNA synthetase (ArgRS), N-terminal 'additional' domain"/>
    <property type="match status" value="1"/>
</dbReference>
<dbReference type="InterPro" id="IPR009080">
    <property type="entry name" value="tRNAsynth_Ia_anticodon-bd"/>
</dbReference>
<keyword evidence="7 11" id="KW-0067">ATP-binding</keyword>
<dbReference type="EMBL" id="MPKA01000044">
    <property type="protein sequence ID" value="OLU47608.1"/>
    <property type="molecule type" value="Genomic_DNA"/>
</dbReference>
<dbReference type="OrthoDB" id="9805987at2"/>
<comment type="subunit">
    <text evidence="3 11">Monomer.</text>
</comment>
<dbReference type="SMART" id="SM00836">
    <property type="entry name" value="DALR_1"/>
    <property type="match status" value="1"/>
</dbReference>
<feature type="domain" description="Arginyl tRNA synthetase N-terminal" evidence="14">
    <location>
        <begin position="6"/>
        <end position="91"/>
    </location>
</feature>
<dbReference type="PRINTS" id="PR01038">
    <property type="entry name" value="TRNASYNTHARG"/>
</dbReference>
<dbReference type="Pfam" id="PF03485">
    <property type="entry name" value="Arg_tRNA_synt_N"/>
    <property type="match status" value="1"/>
</dbReference>
<dbReference type="FunFam" id="1.10.730.10:FF:000008">
    <property type="entry name" value="Arginine--tRNA ligase"/>
    <property type="match status" value="1"/>
</dbReference>
<dbReference type="InterPro" id="IPR014729">
    <property type="entry name" value="Rossmann-like_a/b/a_fold"/>
</dbReference>
<dbReference type="STRING" id="1862672.BO225_01820"/>
<dbReference type="GO" id="GO:0006420">
    <property type="term" value="P:arginyl-tRNA aminoacylation"/>
    <property type="evidence" value="ECO:0007669"/>
    <property type="project" value="UniProtKB-UniRule"/>
</dbReference>
<evidence type="ECO:0000256" key="5">
    <source>
        <dbReference type="ARBA" id="ARBA00022598"/>
    </source>
</evidence>
<dbReference type="GO" id="GO:0005524">
    <property type="term" value="F:ATP binding"/>
    <property type="evidence" value="ECO:0007669"/>
    <property type="project" value="UniProtKB-UniRule"/>
</dbReference>
<dbReference type="HAMAP" id="MF_00123">
    <property type="entry name" value="Arg_tRNA_synth"/>
    <property type="match status" value="1"/>
</dbReference>
<evidence type="ECO:0000256" key="8">
    <source>
        <dbReference type="ARBA" id="ARBA00022917"/>
    </source>
</evidence>
<evidence type="ECO:0000313" key="16">
    <source>
        <dbReference type="Proteomes" id="UP000186705"/>
    </source>
</evidence>
<dbReference type="Gene3D" id="1.10.730.10">
    <property type="entry name" value="Isoleucyl-tRNA Synthetase, Domain 1"/>
    <property type="match status" value="1"/>
</dbReference>
<organism evidence="15 16">
    <name type="scientific">Dubosiella newyorkensis</name>
    <dbReference type="NCBI Taxonomy" id="1862672"/>
    <lineage>
        <taxon>Bacteria</taxon>
        <taxon>Bacillati</taxon>
        <taxon>Bacillota</taxon>
        <taxon>Erysipelotrichia</taxon>
        <taxon>Erysipelotrichales</taxon>
        <taxon>Erysipelotrichaceae</taxon>
        <taxon>Dubosiella</taxon>
    </lineage>
</organism>
<dbReference type="FunFam" id="3.40.50.620:FF:000062">
    <property type="entry name" value="Arginine--tRNA ligase"/>
    <property type="match status" value="1"/>
</dbReference>
<evidence type="ECO:0000256" key="7">
    <source>
        <dbReference type="ARBA" id="ARBA00022840"/>
    </source>
</evidence>
<keyword evidence="5 11" id="KW-0436">Ligase</keyword>
<evidence type="ECO:0000256" key="11">
    <source>
        <dbReference type="HAMAP-Rule" id="MF_00123"/>
    </source>
</evidence>
<dbReference type="SMART" id="SM01016">
    <property type="entry name" value="Arg_tRNA_synt_N"/>
    <property type="match status" value="1"/>
</dbReference>
<comment type="subcellular location">
    <subcellularLocation>
        <location evidence="1 11">Cytoplasm</location>
    </subcellularLocation>
</comment>
<evidence type="ECO:0000313" key="15">
    <source>
        <dbReference type="EMBL" id="OLU47608.1"/>
    </source>
</evidence>
<dbReference type="GO" id="GO:0005737">
    <property type="term" value="C:cytoplasm"/>
    <property type="evidence" value="ECO:0007669"/>
    <property type="project" value="UniProtKB-SubCell"/>
</dbReference>
<evidence type="ECO:0000256" key="6">
    <source>
        <dbReference type="ARBA" id="ARBA00022741"/>
    </source>
</evidence>
<evidence type="ECO:0000256" key="2">
    <source>
        <dbReference type="ARBA" id="ARBA00005594"/>
    </source>
</evidence>
<sequence length="546" mass="62135">MQTIDVQLKEALQKAIKKAFDLELDVKEIQIEIPKNKEHGDFSSNAAMQLTKILRKNPRLIAQEIVQNVDQETYGIEKIEIAGPGFLNLCLEKNSFAQVVHDILKRGEQYGNQPKQDVRINLEYVSANPTGSLHLGHARGAAWGDACARIMKKAGYDVTREYYVNDAGNQIANLAQSLYARYNQALGIPKEIGADGYLGSDIEEKGKELARKYGDRYLDASEENLAFFRKVGVDFELDKIKKDLDEYRVHFDVWSSEQKLRDDGAVEQAILKLVEQGYTYEKEGALWFRSTDFGDDKDRVLRKSDGSLTYLVPDIAYHNNKYERGFDELVDFFGADHHGYIPRLKASMSALGNDPEKLHVDIIQMVRLVSNGEEMKMSKRLGNATTITELCQRVGVDAARYFFVQRALDSHLDFDVELATKKSNENPVYYAQYAHARMCSILKQAPDWQEPEVYDQLVHEKEIDLMKTLEEYNKVIRDVAKSRQVHKMTHYIQSLASKFHSFYNACKVIDPNNKELSAQRLALVKATKIVLANALDLIGVEAVESM</sequence>
<dbReference type="SUPFAM" id="SSF47323">
    <property type="entry name" value="Anticodon-binding domain of a subclass of class I aminoacyl-tRNA synthetases"/>
    <property type="match status" value="1"/>
</dbReference>
<dbReference type="InterPro" id="IPR001278">
    <property type="entry name" value="Arg-tRNA-ligase"/>
</dbReference>
<dbReference type="Gene3D" id="3.30.1360.70">
    <property type="entry name" value="Arginyl tRNA synthetase N-terminal domain"/>
    <property type="match status" value="1"/>
</dbReference>
<evidence type="ECO:0000256" key="1">
    <source>
        <dbReference type="ARBA" id="ARBA00004496"/>
    </source>
</evidence>
<feature type="domain" description="DALR anticodon binding" evidence="13">
    <location>
        <begin position="431"/>
        <end position="546"/>
    </location>
</feature>
<evidence type="ECO:0000256" key="9">
    <source>
        <dbReference type="ARBA" id="ARBA00023146"/>
    </source>
</evidence>
<keyword evidence="4 11" id="KW-0963">Cytoplasm</keyword>
<comment type="catalytic activity">
    <reaction evidence="10 11">
        <text>tRNA(Arg) + L-arginine + ATP = L-arginyl-tRNA(Arg) + AMP + diphosphate</text>
        <dbReference type="Rhea" id="RHEA:20301"/>
        <dbReference type="Rhea" id="RHEA-COMP:9658"/>
        <dbReference type="Rhea" id="RHEA-COMP:9673"/>
        <dbReference type="ChEBI" id="CHEBI:30616"/>
        <dbReference type="ChEBI" id="CHEBI:32682"/>
        <dbReference type="ChEBI" id="CHEBI:33019"/>
        <dbReference type="ChEBI" id="CHEBI:78442"/>
        <dbReference type="ChEBI" id="CHEBI:78513"/>
        <dbReference type="ChEBI" id="CHEBI:456215"/>
        <dbReference type="EC" id="6.1.1.19"/>
    </reaction>
</comment>
<keyword evidence="9 11" id="KW-0030">Aminoacyl-tRNA synthetase</keyword>
<comment type="similarity">
    <text evidence="2 11 12">Belongs to the class-I aminoacyl-tRNA synthetase family.</text>
</comment>
<dbReference type="PROSITE" id="PS00178">
    <property type="entry name" value="AA_TRNA_LIGASE_I"/>
    <property type="match status" value="1"/>
</dbReference>
<protein>
    <recommendedName>
        <fullName evidence="11">Arginine--tRNA ligase</fullName>
        <ecNumber evidence="11">6.1.1.19</ecNumber>
    </recommendedName>
    <alternativeName>
        <fullName evidence="11">Arginyl-tRNA synthetase</fullName>
        <shortName evidence="11">ArgRS</shortName>
    </alternativeName>
</protein>
<dbReference type="NCBIfam" id="TIGR00456">
    <property type="entry name" value="argS"/>
    <property type="match status" value="1"/>
</dbReference>
<dbReference type="AlphaFoldDB" id="A0A1U7NPQ6"/>
<dbReference type="GeneID" id="78274683"/>
<name>A0A1U7NPQ6_9FIRM</name>
<dbReference type="InterPro" id="IPR005148">
    <property type="entry name" value="Arg-tRNA-synth_N"/>
</dbReference>
<evidence type="ECO:0000256" key="4">
    <source>
        <dbReference type="ARBA" id="ARBA00022490"/>
    </source>
</evidence>
<dbReference type="InterPro" id="IPR036695">
    <property type="entry name" value="Arg-tRNA-synth_N_sf"/>
</dbReference>
<evidence type="ECO:0000259" key="14">
    <source>
        <dbReference type="SMART" id="SM01016"/>
    </source>
</evidence>
<feature type="short sequence motif" description="'HIGH' region" evidence="11">
    <location>
        <begin position="127"/>
        <end position="137"/>
    </location>
</feature>
<dbReference type="SUPFAM" id="SSF52374">
    <property type="entry name" value="Nucleotidylyl transferase"/>
    <property type="match status" value="1"/>
</dbReference>
<dbReference type="Gene3D" id="3.40.50.620">
    <property type="entry name" value="HUPs"/>
    <property type="match status" value="1"/>
</dbReference>
<comment type="caution">
    <text evidence="15">The sequence shown here is derived from an EMBL/GenBank/DDBJ whole genome shotgun (WGS) entry which is preliminary data.</text>
</comment>
<dbReference type="Pfam" id="PF05746">
    <property type="entry name" value="DALR_1"/>
    <property type="match status" value="1"/>
</dbReference>
<dbReference type="InterPro" id="IPR035684">
    <property type="entry name" value="ArgRS_core"/>
</dbReference>
<dbReference type="InterPro" id="IPR008909">
    <property type="entry name" value="DALR_anticod-bd"/>
</dbReference>
<dbReference type="FunFam" id="3.30.1360.70:FF:000003">
    <property type="entry name" value="Arginine--tRNA ligase"/>
    <property type="match status" value="1"/>
</dbReference>
<keyword evidence="8 11" id="KW-0648">Protein biosynthesis</keyword>
<accession>A0A1U7NPQ6</accession>
<evidence type="ECO:0000256" key="10">
    <source>
        <dbReference type="ARBA" id="ARBA00049339"/>
    </source>
</evidence>
<dbReference type="CDD" id="cd00671">
    <property type="entry name" value="ArgRS_core"/>
    <property type="match status" value="1"/>
</dbReference>
<dbReference type="PANTHER" id="PTHR11956:SF5">
    <property type="entry name" value="ARGININE--TRNA LIGASE, CYTOPLASMIC"/>
    <property type="match status" value="1"/>
</dbReference>
<evidence type="ECO:0000256" key="3">
    <source>
        <dbReference type="ARBA" id="ARBA00011245"/>
    </source>
</evidence>
<evidence type="ECO:0000259" key="13">
    <source>
        <dbReference type="SMART" id="SM00836"/>
    </source>
</evidence>